<dbReference type="EnsemblPlants" id="Pp3c2_17540V3.2">
    <property type="protein sequence ID" value="PAC:32933111.CDS.1"/>
    <property type="gene ID" value="Pp3c2_17540"/>
</dbReference>
<dbReference type="EMBL" id="DQ645822">
    <property type="protein sequence ID" value="ABG37902.1"/>
    <property type="molecule type" value="mRNA"/>
</dbReference>
<feature type="transmembrane region" description="Helical" evidence="6">
    <location>
        <begin position="43"/>
        <end position="65"/>
    </location>
</feature>
<feature type="transmembrane region" description="Helical" evidence="6">
    <location>
        <begin position="141"/>
        <end position="161"/>
    </location>
</feature>
<accession>A5X6F4</accession>
<dbReference type="GO" id="GO:0033013">
    <property type="term" value="P:tetrapyrrole metabolic process"/>
    <property type="evidence" value="ECO:0007669"/>
    <property type="project" value="UniProtKB-ARBA"/>
</dbReference>
<dbReference type="HOGENOM" id="CLU_120171_0_0_1"/>
<dbReference type="Pfam" id="PF03073">
    <property type="entry name" value="TspO_MBR"/>
    <property type="match status" value="1"/>
</dbReference>
<dbReference type="Proteomes" id="UP000006727">
    <property type="component" value="Chromosome 2"/>
</dbReference>
<feature type="transmembrane region" description="Helical" evidence="6">
    <location>
        <begin position="85"/>
        <end position="105"/>
    </location>
</feature>
<dbReference type="FunFam" id="1.20.1260.100:FF:000001">
    <property type="entry name" value="translocator protein 2"/>
    <property type="match status" value="1"/>
</dbReference>
<comment type="subcellular location">
    <subcellularLocation>
        <location evidence="1">Membrane</location>
        <topology evidence="1">Multi-pass membrane protein</topology>
    </subcellularLocation>
</comment>
<evidence type="ECO:0000256" key="5">
    <source>
        <dbReference type="ARBA" id="ARBA00023136"/>
    </source>
</evidence>
<dbReference type="GO" id="GO:0016020">
    <property type="term" value="C:membrane"/>
    <property type="evidence" value="ECO:0000318"/>
    <property type="project" value="GO_Central"/>
</dbReference>
<evidence type="ECO:0000313" key="7">
    <source>
        <dbReference type="EMBL" id="ABG37902.1"/>
    </source>
</evidence>
<sequence length="198" mass="21853">MNSEGLQKRSRDTSEFVHDNDPTQQKYVAKAYRKTTEVAKKPGVPSLIVACALPLAAGFLVSMFASPDQWYKNLNKPSWTPPGPLFGLIWTFIYPVMGLASWLVWADGGFQRNGFALGAYFVQLGLNLLWSVLFFKFHSVTLAFVDILALGAAVFTTIGAFQPVNHIAANLMKIYFGWVVFASVLTASILMKNSRGGH</sequence>
<keyword evidence="4 6" id="KW-1133">Transmembrane helix</keyword>
<dbReference type="EnsemblPlants" id="Pp3c2_17540V3.1">
    <property type="protein sequence ID" value="PAC:32933110.CDS.1"/>
    <property type="gene ID" value="Pp3c2_17540"/>
</dbReference>
<feature type="transmembrane region" description="Helical" evidence="6">
    <location>
        <begin position="117"/>
        <end position="135"/>
    </location>
</feature>
<dbReference type="CDD" id="cd15904">
    <property type="entry name" value="TSPO_MBR"/>
    <property type="match status" value="1"/>
</dbReference>
<keyword evidence="5 6" id="KW-0472">Membrane</keyword>
<evidence type="ECO:0000256" key="1">
    <source>
        <dbReference type="ARBA" id="ARBA00004141"/>
    </source>
</evidence>
<dbReference type="EMBL" id="ABEU02000002">
    <property type="protein sequence ID" value="PNR60042.1"/>
    <property type="molecule type" value="Genomic_DNA"/>
</dbReference>
<dbReference type="AlphaFoldDB" id="A5X6F4"/>
<reference evidence="9" key="4">
    <citation type="submission" date="2020-12" db="UniProtKB">
        <authorList>
            <consortium name="EnsemblPlants"/>
        </authorList>
    </citation>
    <scope>IDENTIFICATION</scope>
</reference>
<dbReference type="PaxDb" id="3218-PP1S281_123V6.1"/>
<evidence type="ECO:0000256" key="2">
    <source>
        <dbReference type="ARBA" id="ARBA00007524"/>
    </source>
</evidence>
<gene>
    <name evidence="7" type="primary">TspO1</name>
    <name evidence="9" type="synonym">LOC112294517</name>
    <name evidence="8" type="ORF">PHYPA_002835</name>
</gene>
<evidence type="ECO:0000256" key="6">
    <source>
        <dbReference type="SAM" id="Phobius"/>
    </source>
</evidence>
<dbReference type="STRING" id="3218.A5X6F4"/>
<evidence type="ECO:0000313" key="9">
    <source>
        <dbReference type="EnsemblPlants" id="PAC:32933110.CDS.1"/>
    </source>
</evidence>
<evidence type="ECO:0000256" key="4">
    <source>
        <dbReference type="ARBA" id="ARBA00022989"/>
    </source>
</evidence>
<organism evidence="7">
    <name type="scientific">Physcomitrium patens</name>
    <name type="common">Spreading-leaved earth moss</name>
    <name type="synonym">Physcomitrella patens</name>
    <dbReference type="NCBI Taxonomy" id="3218"/>
    <lineage>
        <taxon>Eukaryota</taxon>
        <taxon>Viridiplantae</taxon>
        <taxon>Streptophyta</taxon>
        <taxon>Embryophyta</taxon>
        <taxon>Bryophyta</taxon>
        <taxon>Bryophytina</taxon>
        <taxon>Bryopsida</taxon>
        <taxon>Funariidae</taxon>
        <taxon>Funariales</taxon>
        <taxon>Funariaceae</taxon>
        <taxon>Physcomitrium</taxon>
    </lineage>
</organism>
<dbReference type="Gene3D" id="1.20.1260.100">
    <property type="entry name" value="TspO/MBR protein"/>
    <property type="match status" value="1"/>
</dbReference>
<dbReference type="Gramene" id="Pp3c2_17540V3.1">
    <property type="protein sequence ID" value="PAC:32933110.CDS.1"/>
    <property type="gene ID" value="Pp3c2_17540"/>
</dbReference>
<dbReference type="PANTHER" id="PTHR10057">
    <property type="entry name" value="PERIPHERAL-TYPE BENZODIAZEPINE RECEPTOR"/>
    <property type="match status" value="1"/>
</dbReference>
<evidence type="ECO:0000313" key="10">
    <source>
        <dbReference type="Proteomes" id="UP000006727"/>
    </source>
</evidence>
<keyword evidence="3 6" id="KW-0812">Transmembrane</keyword>
<evidence type="ECO:0000313" key="8">
    <source>
        <dbReference type="EMBL" id="PNR60042.1"/>
    </source>
</evidence>
<name>A5X6F4_PHYPA</name>
<dbReference type="OrthoDB" id="8841220at2759"/>
<dbReference type="InterPro" id="IPR004307">
    <property type="entry name" value="TspO_MBR"/>
</dbReference>
<comment type="similarity">
    <text evidence="2">Belongs to the TspO/BZRP family.</text>
</comment>
<proteinExistence type="evidence at transcript level"/>
<dbReference type="OMA" id="WVDAGFH"/>
<feature type="transmembrane region" description="Helical" evidence="6">
    <location>
        <begin position="173"/>
        <end position="191"/>
    </location>
</feature>
<reference evidence="8 10" key="2">
    <citation type="journal article" date="2008" name="Science">
        <title>The Physcomitrella genome reveals evolutionary insights into the conquest of land by plants.</title>
        <authorList>
            <person name="Rensing S."/>
            <person name="Lang D."/>
            <person name="Zimmer A."/>
            <person name="Terry A."/>
            <person name="Salamov A."/>
            <person name="Shapiro H."/>
            <person name="Nishiyama T."/>
            <person name="Perroud P.-F."/>
            <person name="Lindquist E."/>
            <person name="Kamisugi Y."/>
            <person name="Tanahashi T."/>
            <person name="Sakakibara K."/>
            <person name="Fujita T."/>
            <person name="Oishi K."/>
            <person name="Shin-I T."/>
            <person name="Kuroki Y."/>
            <person name="Toyoda A."/>
            <person name="Suzuki Y."/>
            <person name="Hashimoto A."/>
            <person name="Yamaguchi K."/>
            <person name="Sugano A."/>
            <person name="Kohara Y."/>
            <person name="Fujiyama A."/>
            <person name="Anterola A."/>
            <person name="Aoki S."/>
            <person name="Ashton N."/>
            <person name="Barbazuk W.B."/>
            <person name="Barker E."/>
            <person name="Bennetzen J."/>
            <person name="Bezanilla M."/>
            <person name="Blankenship R."/>
            <person name="Cho S.H."/>
            <person name="Dutcher S."/>
            <person name="Estelle M."/>
            <person name="Fawcett J.A."/>
            <person name="Gundlach H."/>
            <person name="Hanada K."/>
            <person name="Heyl A."/>
            <person name="Hicks K.A."/>
            <person name="Hugh J."/>
            <person name="Lohr M."/>
            <person name="Mayer K."/>
            <person name="Melkozernov A."/>
            <person name="Murata T."/>
            <person name="Nelson D."/>
            <person name="Pils B."/>
            <person name="Prigge M."/>
            <person name="Reiss B."/>
            <person name="Renner T."/>
            <person name="Rombauts S."/>
            <person name="Rushton P."/>
            <person name="Sanderfoot A."/>
            <person name="Schween G."/>
            <person name="Shiu S.-H."/>
            <person name="Stueber K."/>
            <person name="Theodoulou F.L."/>
            <person name="Tu H."/>
            <person name="Van de Peer Y."/>
            <person name="Verrier P.J."/>
            <person name="Waters E."/>
            <person name="Wood A."/>
            <person name="Yang L."/>
            <person name="Cove D."/>
            <person name="Cuming A."/>
            <person name="Hasebe M."/>
            <person name="Lucas S."/>
            <person name="Mishler D.B."/>
            <person name="Reski R."/>
            <person name="Grigoriev I."/>
            <person name="Quatrano R.S."/>
            <person name="Boore J.L."/>
        </authorList>
    </citation>
    <scope>NUCLEOTIDE SEQUENCE [LARGE SCALE GENOMIC DNA]</scope>
    <source>
        <strain evidence="9 10">cv. Gransden 2004</strain>
    </source>
</reference>
<dbReference type="InterPro" id="IPR038330">
    <property type="entry name" value="TspO/MBR-related_sf"/>
</dbReference>
<reference evidence="8 10" key="3">
    <citation type="journal article" date="2018" name="Plant J.">
        <title>The Physcomitrella patens chromosome-scale assembly reveals moss genome structure and evolution.</title>
        <authorList>
            <person name="Lang D."/>
            <person name="Ullrich K.K."/>
            <person name="Murat F."/>
            <person name="Fuchs J."/>
            <person name="Jenkins J."/>
            <person name="Haas F.B."/>
            <person name="Piednoel M."/>
            <person name="Gundlach H."/>
            <person name="Van Bel M."/>
            <person name="Meyberg R."/>
            <person name="Vives C."/>
            <person name="Morata J."/>
            <person name="Symeonidi A."/>
            <person name="Hiss M."/>
            <person name="Muchero W."/>
            <person name="Kamisugi Y."/>
            <person name="Saleh O."/>
            <person name="Blanc G."/>
            <person name="Decker E.L."/>
            <person name="van Gessel N."/>
            <person name="Grimwood J."/>
            <person name="Hayes R.D."/>
            <person name="Graham S.W."/>
            <person name="Gunter L.E."/>
            <person name="McDaniel S.F."/>
            <person name="Hoernstein S.N.W."/>
            <person name="Larsson A."/>
            <person name="Li F.W."/>
            <person name="Perroud P.F."/>
            <person name="Phillips J."/>
            <person name="Ranjan P."/>
            <person name="Rokshar D.S."/>
            <person name="Rothfels C.J."/>
            <person name="Schneider L."/>
            <person name="Shu S."/>
            <person name="Stevenson D.W."/>
            <person name="Thummler F."/>
            <person name="Tillich M."/>
            <person name="Villarreal Aguilar J.C."/>
            <person name="Widiez T."/>
            <person name="Wong G.K."/>
            <person name="Wymore A."/>
            <person name="Zhang Y."/>
            <person name="Zimmer A.D."/>
            <person name="Quatrano R.S."/>
            <person name="Mayer K.F.X."/>
            <person name="Goodstein D."/>
            <person name="Casacuberta J.M."/>
            <person name="Vandepoele K."/>
            <person name="Reski R."/>
            <person name="Cuming A.C."/>
            <person name="Tuskan G.A."/>
            <person name="Maumus F."/>
            <person name="Salse J."/>
            <person name="Schmutz J."/>
            <person name="Rensing S.A."/>
        </authorList>
    </citation>
    <scope>NUCLEOTIDE SEQUENCE [LARGE SCALE GENOMIC DNA]</scope>
    <source>
        <strain evidence="9 10">cv. Gransden 2004</strain>
    </source>
</reference>
<dbReference type="PANTHER" id="PTHR10057:SF0">
    <property type="entry name" value="TRANSLOCATOR PROTEIN"/>
    <property type="match status" value="1"/>
</dbReference>
<reference evidence="7" key="1">
    <citation type="journal article" date="2007" name="Plant J.">
        <title>A mitochondrial protein homologous to the mammalian peripheral-type benzodiazepine receptor is essential for stress adaptation in plants.</title>
        <authorList>
            <person name="Frank W."/>
            <person name="Baar K.M."/>
            <person name="Qudeimat E."/>
            <person name="Woriedh M."/>
            <person name="Alawady A."/>
            <person name="Ratnadewi D."/>
            <person name="Gremillon L."/>
            <person name="Grimm B."/>
            <person name="Reski R."/>
        </authorList>
    </citation>
    <scope>NUCLEOTIDE SEQUENCE</scope>
</reference>
<dbReference type="Gramene" id="Pp3c2_17540V3.2">
    <property type="protein sequence ID" value="PAC:32933111.CDS.1"/>
    <property type="gene ID" value="Pp3c2_17540"/>
</dbReference>
<evidence type="ECO:0000256" key="3">
    <source>
        <dbReference type="ARBA" id="ARBA00022692"/>
    </source>
</evidence>
<keyword evidence="10" id="KW-1185">Reference proteome</keyword>
<protein>
    <submittedName>
        <fullName evidence="7">Mitochondrial tryptophan rich sensory protein 1</fullName>
    </submittedName>
</protein>